<dbReference type="GO" id="GO:0032259">
    <property type="term" value="P:methylation"/>
    <property type="evidence" value="ECO:0007669"/>
    <property type="project" value="UniProtKB-KW"/>
</dbReference>
<keyword evidence="2 5" id="KW-0808">Transferase</keyword>
<dbReference type="InterPro" id="IPR017127">
    <property type="entry name" value="Ribosome_uL3_MTase"/>
</dbReference>
<dbReference type="InterPro" id="IPR007848">
    <property type="entry name" value="Small_mtfrase_dom"/>
</dbReference>
<keyword evidence="1 5" id="KW-0489">Methyltransferase</keyword>
<dbReference type="InterPro" id="IPR002052">
    <property type="entry name" value="DNA_methylase_N6_adenine_CS"/>
</dbReference>
<evidence type="ECO:0000313" key="6">
    <source>
        <dbReference type="Proteomes" id="UP000654401"/>
    </source>
</evidence>
<dbReference type="AlphaFoldDB" id="A0A8J6PAE2"/>
<dbReference type="PIRSF" id="PIRSF037167">
    <property type="entry name" value="Mtase_YfcB_prd"/>
    <property type="match status" value="1"/>
</dbReference>
<dbReference type="GO" id="GO:0036009">
    <property type="term" value="F:protein-glutamine N-methyltransferase activity"/>
    <property type="evidence" value="ECO:0007669"/>
    <property type="project" value="InterPro"/>
</dbReference>
<dbReference type="EC" id="2.1.1.298" evidence="5"/>
<reference evidence="5 6" key="1">
    <citation type="submission" date="2020-08" db="EMBL/GenBank/DDBJ databases">
        <title>Bridging the membrane lipid divide: bacteria of the FCB group superphylum have the potential to synthesize archaeal ether lipids.</title>
        <authorList>
            <person name="Villanueva L."/>
            <person name="Von Meijenfeldt F.A.B."/>
            <person name="Westbye A.B."/>
            <person name="Yadav S."/>
            <person name="Hopmans E.C."/>
            <person name="Dutilh B.E."/>
            <person name="Sinninghe Damste J.S."/>
        </authorList>
    </citation>
    <scope>NUCLEOTIDE SEQUENCE [LARGE SCALE GENOMIC DNA]</scope>
    <source>
        <strain evidence="5">NIOZ-UU100</strain>
    </source>
</reference>
<evidence type="ECO:0000256" key="2">
    <source>
        <dbReference type="ARBA" id="ARBA00022679"/>
    </source>
</evidence>
<feature type="domain" description="Methyltransferase small" evidence="4">
    <location>
        <begin position="138"/>
        <end position="251"/>
    </location>
</feature>
<gene>
    <name evidence="5" type="primary">prmB</name>
    <name evidence="5" type="ORF">H8D24_02730</name>
</gene>
<accession>A0A8J6PAE2</accession>
<dbReference type="GO" id="GO:0005840">
    <property type="term" value="C:ribosome"/>
    <property type="evidence" value="ECO:0007669"/>
    <property type="project" value="UniProtKB-KW"/>
</dbReference>
<dbReference type="Proteomes" id="UP000654401">
    <property type="component" value="Unassembled WGS sequence"/>
</dbReference>
<comment type="caution">
    <text evidence="5">The sequence shown here is derived from an EMBL/GenBank/DDBJ whole genome shotgun (WGS) entry which is preliminary data.</text>
</comment>
<dbReference type="InterPro" id="IPR029063">
    <property type="entry name" value="SAM-dependent_MTases_sf"/>
</dbReference>
<dbReference type="SUPFAM" id="SSF53335">
    <property type="entry name" value="S-adenosyl-L-methionine-dependent methyltransferases"/>
    <property type="match status" value="1"/>
</dbReference>
<protein>
    <submittedName>
        <fullName evidence="5">50S ribosomal protein L3 N(5)-glutamine methyltransferase</fullName>
        <ecNumber evidence="5">2.1.1.298</ecNumber>
    </submittedName>
</protein>
<dbReference type="CDD" id="cd02440">
    <property type="entry name" value="AdoMet_MTases"/>
    <property type="match status" value="1"/>
</dbReference>
<name>A0A8J6PAE2_9GAMM</name>
<organism evidence="5 6">
    <name type="scientific">Candidatus Thiopontia autotrophica</name>
    <dbReference type="NCBI Taxonomy" id="2841688"/>
    <lineage>
        <taxon>Bacteria</taxon>
        <taxon>Pseudomonadati</taxon>
        <taxon>Pseudomonadota</taxon>
        <taxon>Gammaproteobacteria</taxon>
        <taxon>Candidatus Thiopontia</taxon>
    </lineage>
</organism>
<evidence type="ECO:0000313" key="5">
    <source>
        <dbReference type="EMBL" id="MBC8519306.1"/>
    </source>
</evidence>
<evidence type="ECO:0000259" key="4">
    <source>
        <dbReference type="Pfam" id="PF05175"/>
    </source>
</evidence>
<keyword evidence="5" id="KW-0689">Ribosomal protein</keyword>
<dbReference type="PANTHER" id="PTHR47806:SF1">
    <property type="entry name" value="RIBOSOMAL PROTEIN UL3 GLUTAMINE METHYLTRANSFERASE"/>
    <property type="match status" value="1"/>
</dbReference>
<sequence>MIIDRATAEENLITPRDFIRWGASLMGEAEQQDQIYFGHGTDNAVDESVQLVLNGLHLPSDCPDLLLEGNLLQTERQHLVKLFARRVEDRVPLPYLTNRAMFAGLQFYVDERVLVPRSPVAELIEQQFSPWINPEVPDHILEIGAGSACIAIACAYEFPEATIDAVDLSEDALKVAEINVEQHGLEDQVNLIRSDLFSELDGKRYDLIVTNPPYVDKLDLDSMPAEFHAEPRMGLEAGEDGLDIVVQILLESSAHLEENGALVCEVGNSALALEQLFPEVPWSWIDFERGGHGVFVIGHDLLDRYRPLFRKEFERRAVP</sequence>
<dbReference type="EMBL" id="JACNFK010000020">
    <property type="protein sequence ID" value="MBC8519306.1"/>
    <property type="molecule type" value="Genomic_DNA"/>
</dbReference>
<dbReference type="PROSITE" id="PS00092">
    <property type="entry name" value="N6_MTASE"/>
    <property type="match status" value="1"/>
</dbReference>
<keyword evidence="3" id="KW-0949">S-adenosyl-L-methionine</keyword>
<dbReference type="GO" id="GO:0005829">
    <property type="term" value="C:cytosol"/>
    <property type="evidence" value="ECO:0007669"/>
    <property type="project" value="TreeGrafter"/>
</dbReference>
<evidence type="ECO:0000256" key="1">
    <source>
        <dbReference type="ARBA" id="ARBA00022603"/>
    </source>
</evidence>
<dbReference type="Pfam" id="PF05175">
    <property type="entry name" value="MTS"/>
    <property type="match status" value="1"/>
</dbReference>
<dbReference type="InterPro" id="IPR004556">
    <property type="entry name" value="HemK-like"/>
</dbReference>
<dbReference type="Gene3D" id="3.40.50.150">
    <property type="entry name" value="Vaccinia Virus protein VP39"/>
    <property type="match status" value="1"/>
</dbReference>
<dbReference type="GO" id="GO:0003676">
    <property type="term" value="F:nucleic acid binding"/>
    <property type="evidence" value="ECO:0007669"/>
    <property type="project" value="InterPro"/>
</dbReference>
<dbReference type="NCBIfam" id="TIGR03533">
    <property type="entry name" value="L3_gln_methyl"/>
    <property type="match status" value="1"/>
</dbReference>
<dbReference type="PANTHER" id="PTHR47806">
    <property type="entry name" value="50S RIBOSOMAL PROTEIN L3 GLUTAMINE METHYLTRANSFERASE"/>
    <property type="match status" value="1"/>
</dbReference>
<keyword evidence="5" id="KW-0687">Ribonucleoprotein</keyword>
<dbReference type="FunFam" id="3.40.50.150:FF:000042">
    <property type="entry name" value="50S ribosomal protein L3 glutamine methyltransferase"/>
    <property type="match status" value="1"/>
</dbReference>
<proteinExistence type="predicted"/>
<dbReference type="NCBIfam" id="TIGR00536">
    <property type="entry name" value="hemK_fam"/>
    <property type="match status" value="1"/>
</dbReference>
<evidence type="ECO:0000256" key="3">
    <source>
        <dbReference type="ARBA" id="ARBA00022691"/>
    </source>
</evidence>